<proteinExistence type="predicted"/>
<feature type="region of interest" description="Disordered" evidence="1">
    <location>
        <begin position="39"/>
        <end position="58"/>
    </location>
</feature>
<sequence length="58" mass="6443">MHQSGKEKAVVQPEQQLLFCSLDESLGMVAAALSENELSAGYSSVSEQLKRQTRQTFR</sequence>
<reference evidence="3" key="1">
    <citation type="journal article" date="2019" name="Int. J. Syst. Evol. Microbiol.">
        <title>The Global Catalogue of Microorganisms (GCM) 10K type strain sequencing project: providing services to taxonomists for standard genome sequencing and annotation.</title>
        <authorList>
            <consortium name="The Broad Institute Genomics Platform"/>
            <consortium name="The Broad Institute Genome Sequencing Center for Infectious Disease"/>
            <person name="Wu L."/>
            <person name="Ma J."/>
        </authorList>
    </citation>
    <scope>NUCLEOTIDE SEQUENCE [LARGE SCALE GENOMIC DNA]</scope>
    <source>
        <strain evidence="3">CCUG 53270</strain>
    </source>
</reference>
<name>A0ABW3UNU5_9BACL</name>
<dbReference type="Proteomes" id="UP001597180">
    <property type="component" value="Unassembled WGS sequence"/>
</dbReference>
<evidence type="ECO:0000256" key="1">
    <source>
        <dbReference type="SAM" id="MobiDB-lite"/>
    </source>
</evidence>
<gene>
    <name evidence="2" type="ORF">ACFQ4B_20040</name>
</gene>
<dbReference type="EMBL" id="JBHTLU010000025">
    <property type="protein sequence ID" value="MFD1222418.1"/>
    <property type="molecule type" value="Genomic_DNA"/>
</dbReference>
<comment type="caution">
    <text evidence="2">The sequence shown here is derived from an EMBL/GenBank/DDBJ whole genome shotgun (WGS) entry which is preliminary data.</text>
</comment>
<protein>
    <submittedName>
        <fullName evidence="2">Uncharacterized protein</fullName>
    </submittedName>
</protein>
<keyword evidence="3" id="KW-1185">Reference proteome</keyword>
<accession>A0ABW3UNU5</accession>
<dbReference type="RefSeq" id="WP_179136174.1">
    <property type="nucleotide sequence ID" value="NZ_BAABJG010000009.1"/>
</dbReference>
<evidence type="ECO:0000313" key="2">
    <source>
        <dbReference type="EMBL" id="MFD1222418.1"/>
    </source>
</evidence>
<organism evidence="2 3">
    <name type="scientific">Paenibacillus vulneris</name>
    <dbReference type="NCBI Taxonomy" id="1133364"/>
    <lineage>
        <taxon>Bacteria</taxon>
        <taxon>Bacillati</taxon>
        <taxon>Bacillota</taxon>
        <taxon>Bacilli</taxon>
        <taxon>Bacillales</taxon>
        <taxon>Paenibacillaceae</taxon>
        <taxon>Paenibacillus</taxon>
    </lineage>
</organism>
<evidence type="ECO:0000313" key="3">
    <source>
        <dbReference type="Proteomes" id="UP001597180"/>
    </source>
</evidence>